<gene>
    <name evidence="4" type="ORF">F4V43_17770</name>
</gene>
<proteinExistence type="predicted"/>
<dbReference type="AlphaFoldDB" id="A0A5J5FU03"/>
<comment type="caution">
    <text evidence="4">The sequence shown here is derived from an EMBL/GenBank/DDBJ whole genome shotgun (WGS) entry which is preliminary data.</text>
</comment>
<reference evidence="4 5" key="1">
    <citation type="submission" date="2019-09" db="EMBL/GenBank/DDBJ databases">
        <title>Bacillus ochoae sp. nov., Paenibacillus whitsoniae sp. nov., Paenibacillus spiritus sp. nov. Isolated from the Mars Exploration Rover during spacecraft assembly.</title>
        <authorList>
            <person name="Seuylemezian A."/>
            <person name="Vaishampayan P."/>
        </authorList>
    </citation>
    <scope>NUCLEOTIDE SEQUENCE [LARGE SCALE GENOMIC DNA]</scope>
    <source>
        <strain evidence="4 5">MER_111</strain>
    </source>
</reference>
<evidence type="ECO:0000259" key="3">
    <source>
        <dbReference type="Pfam" id="PF13472"/>
    </source>
</evidence>
<evidence type="ECO:0000256" key="1">
    <source>
        <dbReference type="SAM" id="SignalP"/>
    </source>
</evidence>
<organism evidence="4 5">
    <name type="scientific">Paenibacillus spiritus</name>
    <dbReference type="NCBI Taxonomy" id="2496557"/>
    <lineage>
        <taxon>Bacteria</taxon>
        <taxon>Bacillati</taxon>
        <taxon>Bacillota</taxon>
        <taxon>Bacilli</taxon>
        <taxon>Bacillales</taxon>
        <taxon>Paenibacillaceae</taxon>
        <taxon>Paenibacillus</taxon>
    </lineage>
</organism>
<dbReference type="SUPFAM" id="SSF52266">
    <property type="entry name" value="SGNH hydrolase"/>
    <property type="match status" value="1"/>
</dbReference>
<dbReference type="Pfam" id="PF13472">
    <property type="entry name" value="Lipase_GDSL_2"/>
    <property type="match status" value="1"/>
</dbReference>
<dbReference type="Pfam" id="PF07833">
    <property type="entry name" value="Cu_amine_oxidN1"/>
    <property type="match status" value="1"/>
</dbReference>
<dbReference type="InterPro" id="IPR013830">
    <property type="entry name" value="SGNH_hydro"/>
</dbReference>
<sequence length="423" mass="44467">MNKFWRITGAALAGGLLLASQWLAGSAQAAAGGAAPREFHLVALGDSITAGYEPGITEAGQAYGYAERLLEQAWYRGERATLVNEGILGLTSAGLKHYTAAVQTGTAVKPEEIQTGLADPRIAAFASGVPQARADLAAADLIVITIGGNDVMDLFKNVQKLPDPEFQTGFAQRLAGYKENLTASLANIRSVNPSAVILLADQYQPVPSIAGSVYQKLNAAADQFTAAAKEIAAAASTDGGKVVLIPVSERFRGAEGSLTHFLKNGDIHPTQDGYEQIAQAFAEAIWSQYRVPAALTVPLPAGQQPPMTIVVNSTELNTPNKPILKSGQNFLALADVLKAMGVQGKWDNRTSSATIVNGSRTIVITIGSKTMKVNGQPVALATPAFLQRVGKTDKTYLPLAALASGLGFDVQYSAHLRTAFINP</sequence>
<keyword evidence="1" id="KW-0732">Signal</keyword>
<dbReference type="PANTHER" id="PTHR30383:SF5">
    <property type="entry name" value="SGNH HYDROLASE-TYPE ESTERASE DOMAIN-CONTAINING PROTEIN"/>
    <property type="match status" value="1"/>
</dbReference>
<dbReference type="GO" id="GO:0004622">
    <property type="term" value="F:phosphatidylcholine lysophospholipase activity"/>
    <property type="evidence" value="ECO:0007669"/>
    <property type="project" value="TreeGrafter"/>
</dbReference>
<keyword evidence="5" id="KW-1185">Reference proteome</keyword>
<dbReference type="InterPro" id="IPR036582">
    <property type="entry name" value="Mao_N_sf"/>
</dbReference>
<feature type="chain" id="PRO_5023836040" evidence="1">
    <location>
        <begin position="30"/>
        <end position="423"/>
    </location>
</feature>
<dbReference type="SUPFAM" id="SSF55383">
    <property type="entry name" value="Copper amine oxidase, domain N"/>
    <property type="match status" value="1"/>
</dbReference>
<dbReference type="Gene3D" id="3.40.50.1110">
    <property type="entry name" value="SGNH hydrolase"/>
    <property type="match status" value="1"/>
</dbReference>
<dbReference type="OrthoDB" id="2987164at2"/>
<dbReference type="EMBL" id="VYKK01000030">
    <property type="protein sequence ID" value="KAA8997144.1"/>
    <property type="molecule type" value="Genomic_DNA"/>
</dbReference>
<feature type="domain" description="SGNH hydrolase-type esterase" evidence="3">
    <location>
        <begin position="43"/>
        <end position="275"/>
    </location>
</feature>
<evidence type="ECO:0000259" key="2">
    <source>
        <dbReference type="Pfam" id="PF07833"/>
    </source>
</evidence>
<feature type="domain" description="Copper amine oxidase-like N-terminal" evidence="2">
    <location>
        <begin position="310"/>
        <end position="421"/>
    </location>
</feature>
<dbReference type="InterPro" id="IPR036514">
    <property type="entry name" value="SGNH_hydro_sf"/>
</dbReference>
<dbReference type="Gene3D" id="3.30.457.10">
    <property type="entry name" value="Copper amine oxidase-like, N-terminal domain"/>
    <property type="match status" value="1"/>
</dbReference>
<dbReference type="RefSeq" id="WP_150459609.1">
    <property type="nucleotide sequence ID" value="NZ_VYKK01000030.1"/>
</dbReference>
<dbReference type="InterPro" id="IPR051532">
    <property type="entry name" value="Ester_Hydrolysis_Enzymes"/>
</dbReference>
<dbReference type="Proteomes" id="UP000367750">
    <property type="component" value="Unassembled WGS sequence"/>
</dbReference>
<protein>
    <submittedName>
        <fullName evidence="4">Copper amine oxidase</fullName>
    </submittedName>
</protein>
<evidence type="ECO:0000313" key="5">
    <source>
        <dbReference type="Proteomes" id="UP000367750"/>
    </source>
</evidence>
<name>A0A5J5FU03_9BACL</name>
<dbReference type="InterPro" id="IPR012854">
    <property type="entry name" value="Cu_amine_oxidase-like_N"/>
</dbReference>
<feature type="signal peptide" evidence="1">
    <location>
        <begin position="1"/>
        <end position="29"/>
    </location>
</feature>
<accession>A0A5J5FU03</accession>
<evidence type="ECO:0000313" key="4">
    <source>
        <dbReference type="EMBL" id="KAA8997144.1"/>
    </source>
</evidence>
<dbReference type="PANTHER" id="PTHR30383">
    <property type="entry name" value="THIOESTERASE 1/PROTEASE 1/LYSOPHOSPHOLIPASE L1"/>
    <property type="match status" value="1"/>
</dbReference>